<reference evidence="2" key="1">
    <citation type="journal article" date="2019" name="Int. J. Syst. Evol. Microbiol.">
        <title>The Global Catalogue of Microorganisms (GCM) 10K type strain sequencing project: providing services to taxonomists for standard genome sequencing and annotation.</title>
        <authorList>
            <consortium name="The Broad Institute Genomics Platform"/>
            <consortium name="The Broad Institute Genome Sequencing Center for Infectious Disease"/>
            <person name="Wu L."/>
            <person name="Ma J."/>
        </authorList>
    </citation>
    <scope>NUCLEOTIDE SEQUENCE [LARGE SCALE GENOMIC DNA]</scope>
    <source>
        <strain evidence="2">CGMCC 4.7248</strain>
    </source>
</reference>
<keyword evidence="2" id="KW-1185">Reference proteome</keyword>
<accession>A0ABW0USI1</accession>
<dbReference type="Proteomes" id="UP001596154">
    <property type="component" value="Unassembled WGS sequence"/>
</dbReference>
<evidence type="ECO:0000313" key="1">
    <source>
        <dbReference type="EMBL" id="MFC5634891.1"/>
    </source>
</evidence>
<gene>
    <name evidence="1" type="ORF">ACFPZJ_14085</name>
</gene>
<protein>
    <submittedName>
        <fullName evidence="1">Uncharacterized protein</fullName>
    </submittedName>
</protein>
<evidence type="ECO:0000313" key="2">
    <source>
        <dbReference type="Proteomes" id="UP001596154"/>
    </source>
</evidence>
<sequence length="158" mass="17720">MTEAPSRAELLLAQDVSEVLEKELTARFRDMGVSEIRVRRTLGHRGPAELQWLVLASLPLQAFLAGLGSEAVRDGYAALKKLVARVFRRDGSAEDAAVPRPLVLQDERTGLRIVLEPDLPQQAYEQLTELDLTEFSIGPVHYDRTRERWRSELDEAAG</sequence>
<name>A0ABW0USI1_9ACTN</name>
<comment type="caution">
    <text evidence="1">The sequence shown here is derived from an EMBL/GenBank/DDBJ whole genome shotgun (WGS) entry which is preliminary data.</text>
</comment>
<dbReference type="EMBL" id="JBHSNY010000004">
    <property type="protein sequence ID" value="MFC5634891.1"/>
    <property type="molecule type" value="Genomic_DNA"/>
</dbReference>
<organism evidence="1 2">
    <name type="scientific">Streptomyces bullii</name>
    <dbReference type="NCBI Taxonomy" id="349910"/>
    <lineage>
        <taxon>Bacteria</taxon>
        <taxon>Bacillati</taxon>
        <taxon>Actinomycetota</taxon>
        <taxon>Actinomycetes</taxon>
        <taxon>Kitasatosporales</taxon>
        <taxon>Streptomycetaceae</taxon>
        <taxon>Streptomyces</taxon>
    </lineage>
</organism>
<dbReference type="RefSeq" id="WP_381021099.1">
    <property type="nucleotide sequence ID" value="NZ_JBHSNY010000004.1"/>
</dbReference>
<proteinExistence type="predicted"/>